<feature type="non-terminal residue" evidence="2">
    <location>
        <position position="1"/>
    </location>
</feature>
<dbReference type="AlphaFoldDB" id="A0A1C7MZ54"/>
<evidence type="ECO:0000313" key="3">
    <source>
        <dbReference type="Proteomes" id="UP000093000"/>
    </source>
</evidence>
<dbReference type="STRING" id="101091.A0A1C7MZ54"/>
<dbReference type="EMBL" id="LUGH01001091">
    <property type="protein sequence ID" value="OBZ81689.1"/>
    <property type="molecule type" value="Genomic_DNA"/>
</dbReference>
<feature type="domain" description="Reverse transcriptase" evidence="1">
    <location>
        <begin position="19"/>
        <end position="109"/>
    </location>
</feature>
<evidence type="ECO:0000313" key="2">
    <source>
        <dbReference type="EMBL" id="OBZ81689.1"/>
    </source>
</evidence>
<dbReference type="Proteomes" id="UP000093000">
    <property type="component" value="Unassembled WGS sequence"/>
</dbReference>
<dbReference type="PANTHER" id="PTHR33116">
    <property type="entry name" value="REVERSE TRANSCRIPTASE ZINC-BINDING DOMAIN-CONTAINING PROTEIN-RELATED-RELATED"/>
    <property type="match status" value="1"/>
</dbReference>
<keyword evidence="3" id="KW-1185">Reference proteome</keyword>
<reference evidence="2 3" key="1">
    <citation type="submission" date="2016-03" db="EMBL/GenBank/DDBJ databases">
        <title>Choanephora cucurbitarum.</title>
        <authorList>
            <person name="Min B."/>
            <person name="Park H."/>
            <person name="Park J.-H."/>
            <person name="Shin H.-D."/>
            <person name="Choi I.-G."/>
        </authorList>
    </citation>
    <scope>NUCLEOTIDE SEQUENCE [LARGE SCALE GENOMIC DNA]</scope>
    <source>
        <strain evidence="2 3">KUS-F28377</strain>
    </source>
</reference>
<name>A0A1C7MZ54_9FUNG</name>
<comment type="caution">
    <text evidence="2">The sequence shown here is derived from an EMBL/GenBank/DDBJ whole genome shotgun (WGS) entry which is preliminary data.</text>
</comment>
<evidence type="ECO:0000259" key="1">
    <source>
        <dbReference type="Pfam" id="PF00078"/>
    </source>
</evidence>
<accession>A0A1C7MZ54</accession>
<dbReference type="OrthoDB" id="2417874at2759"/>
<gene>
    <name evidence="2" type="ORF">A0J61_10262</name>
</gene>
<protein>
    <recommendedName>
        <fullName evidence="1">Reverse transcriptase domain-containing protein</fullName>
    </recommendedName>
</protein>
<organism evidence="2 3">
    <name type="scientific">Choanephora cucurbitarum</name>
    <dbReference type="NCBI Taxonomy" id="101091"/>
    <lineage>
        <taxon>Eukaryota</taxon>
        <taxon>Fungi</taxon>
        <taxon>Fungi incertae sedis</taxon>
        <taxon>Mucoromycota</taxon>
        <taxon>Mucoromycotina</taxon>
        <taxon>Mucoromycetes</taxon>
        <taxon>Mucorales</taxon>
        <taxon>Mucorineae</taxon>
        <taxon>Choanephoraceae</taxon>
        <taxon>Choanephoroideae</taxon>
        <taxon>Choanephora</taxon>
    </lineage>
</organism>
<dbReference type="PANTHER" id="PTHR33116:SF84">
    <property type="entry name" value="RNA-DIRECTED DNA POLYMERASE"/>
    <property type="match status" value="1"/>
</dbReference>
<dbReference type="InParanoid" id="A0A1C7MZ54"/>
<proteinExistence type="predicted"/>
<feature type="non-terminal residue" evidence="2">
    <location>
        <position position="271"/>
    </location>
</feature>
<dbReference type="InterPro" id="IPR000477">
    <property type="entry name" value="RT_dom"/>
</dbReference>
<sequence length="271" mass="31432">PLLLSIVQDPAYKGYISVHQDQRQQIKCLAYADDICVFVKDREDFSRLQIHLQAYGAVSNARFNQHKTEAFALDGRVSPTWQSILQEHRISQYYHASSPSAFRYLGFYICYTVAQRQSVESMLLEKIKTQIQVFSSRSLSFRGRASVANTLILSKLWFTLRILNPPKRFFVKVRSLIYSFVWQKKYPLVAFNQLCLPYTSGGVGLLEPSRQHMLFQVKWRVSLFDRRADRLTVAALEHHLSFLSPISGVTLLALFEPTFRSHHTSIRLFHL</sequence>
<dbReference type="Pfam" id="PF00078">
    <property type="entry name" value="RVT_1"/>
    <property type="match status" value="1"/>
</dbReference>